<reference evidence="3" key="2">
    <citation type="submission" date="2021-04" db="EMBL/GenBank/DDBJ databases">
        <authorList>
            <person name="Dong X."/>
        </authorList>
    </citation>
    <scope>NUCLEOTIDE SEQUENCE</scope>
    <source>
        <strain evidence="3">LLY</strain>
    </source>
</reference>
<dbReference type="CDD" id="cd03801">
    <property type="entry name" value="GT4_PimA-like"/>
    <property type="match status" value="1"/>
</dbReference>
<dbReference type="RefSeq" id="WP_250868052.1">
    <property type="nucleotide sequence ID" value="NZ_JAGSOI010000021.1"/>
</dbReference>
<sequence length="330" mass="37779">MFTKNHKIDKESTDIKIAFVYYSLQSFVKQDYEILSRHFVTKKANYRNIWDTFKIFFVVLRTDVSFSWFAGGHSFLAVLFCKLFRKTSVVILGGGDVADVPEIDYGGMRKHKRSRYFTKFVLEHADLLLAVSNFTKTEAEKYTDSNVMLLYNGIDVNYFNCRSNKEDIVVTIGNRYVLKGIETFIDAAKKLPHIKFVIIGKFDVEITNIPQNVLLTGFLSRNEVVDWLSKAKVYCQLSYYESFGMALSEAMACECVPVVTNMGALPEVVGDTGMYVPYGNAEETANAIKKALRMEGKLAKDKVYKSFPFQRRANELVNIIYSLYEFSKLT</sequence>
<dbReference type="Pfam" id="PF00534">
    <property type="entry name" value="Glycos_transf_1"/>
    <property type="match status" value="1"/>
</dbReference>
<evidence type="ECO:0000256" key="1">
    <source>
        <dbReference type="ARBA" id="ARBA00022679"/>
    </source>
</evidence>
<feature type="domain" description="Glycosyl transferase family 1" evidence="2">
    <location>
        <begin position="164"/>
        <end position="300"/>
    </location>
</feature>
<protein>
    <submittedName>
        <fullName evidence="3">Glycosyltransferase family 4 protein</fullName>
    </submittedName>
</protein>
<keyword evidence="1" id="KW-0808">Transferase</keyword>
<proteinExistence type="predicted"/>
<dbReference type="Proteomes" id="UP001056766">
    <property type="component" value="Unassembled WGS sequence"/>
</dbReference>
<gene>
    <name evidence="3" type="ORF">KDK67_06745</name>
</gene>
<dbReference type="Gene3D" id="3.40.50.2000">
    <property type="entry name" value="Glycogen Phosphorylase B"/>
    <property type="match status" value="2"/>
</dbReference>
<keyword evidence="4" id="KW-1185">Reference proteome</keyword>
<comment type="caution">
    <text evidence="3">The sequence shown here is derived from an EMBL/GenBank/DDBJ whole genome shotgun (WGS) entry which is preliminary data.</text>
</comment>
<dbReference type="InterPro" id="IPR001296">
    <property type="entry name" value="Glyco_trans_1"/>
</dbReference>
<dbReference type="PANTHER" id="PTHR46401:SF2">
    <property type="entry name" value="GLYCOSYLTRANSFERASE WBBK-RELATED"/>
    <property type="match status" value="1"/>
</dbReference>
<organism evidence="3 4">
    <name type="scientific">Methanococcoides seepicolus</name>
    <dbReference type="NCBI Taxonomy" id="2828780"/>
    <lineage>
        <taxon>Archaea</taxon>
        <taxon>Methanobacteriati</taxon>
        <taxon>Methanobacteriota</taxon>
        <taxon>Stenosarchaea group</taxon>
        <taxon>Methanomicrobia</taxon>
        <taxon>Methanosarcinales</taxon>
        <taxon>Methanosarcinaceae</taxon>
        <taxon>Methanococcoides</taxon>
    </lineage>
</organism>
<reference evidence="3" key="1">
    <citation type="journal article" date="2021" name="mSystems">
        <title>Bacteria and Archaea Synergistically Convert Glycine Betaine to Biogenic Methane in the Formosa Cold Seep of the South China Sea.</title>
        <authorList>
            <person name="Li L."/>
            <person name="Zhang W."/>
            <person name="Zhang S."/>
            <person name="Song L."/>
            <person name="Sun Q."/>
            <person name="Zhang H."/>
            <person name="Xiang H."/>
            <person name="Dong X."/>
        </authorList>
    </citation>
    <scope>NUCLEOTIDE SEQUENCE</scope>
    <source>
        <strain evidence="3">LLY</strain>
    </source>
</reference>
<evidence type="ECO:0000313" key="3">
    <source>
        <dbReference type="EMBL" id="MCM1986698.1"/>
    </source>
</evidence>
<evidence type="ECO:0000313" key="4">
    <source>
        <dbReference type="Proteomes" id="UP001056766"/>
    </source>
</evidence>
<dbReference type="PANTHER" id="PTHR46401">
    <property type="entry name" value="GLYCOSYLTRANSFERASE WBBK-RELATED"/>
    <property type="match status" value="1"/>
</dbReference>
<accession>A0A9E5DBR8</accession>
<dbReference type="SUPFAM" id="SSF53756">
    <property type="entry name" value="UDP-Glycosyltransferase/glycogen phosphorylase"/>
    <property type="match status" value="1"/>
</dbReference>
<dbReference type="EMBL" id="JAGSOI010000021">
    <property type="protein sequence ID" value="MCM1986698.1"/>
    <property type="molecule type" value="Genomic_DNA"/>
</dbReference>
<dbReference type="GO" id="GO:0016757">
    <property type="term" value="F:glycosyltransferase activity"/>
    <property type="evidence" value="ECO:0007669"/>
    <property type="project" value="InterPro"/>
</dbReference>
<name>A0A9E5DBR8_9EURY</name>
<dbReference type="AlphaFoldDB" id="A0A9E5DBR8"/>
<evidence type="ECO:0000259" key="2">
    <source>
        <dbReference type="Pfam" id="PF00534"/>
    </source>
</evidence>